<comment type="subcellular location">
    <subcellularLocation>
        <location evidence="1">Membrane</location>
        <topology evidence="1">Multi-pass membrane protein</topology>
    </subcellularLocation>
</comment>
<keyword evidence="3 7" id="KW-0812">Transmembrane</keyword>
<comment type="similarity">
    <text evidence="2">Belongs to the popeye family.</text>
</comment>
<dbReference type="Proteomes" id="UP001347796">
    <property type="component" value="Unassembled WGS sequence"/>
</dbReference>
<feature type="compositionally biased region" description="Polar residues" evidence="6">
    <location>
        <begin position="353"/>
        <end position="371"/>
    </location>
</feature>
<dbReference type="GO" id="GO:0042383">
    <property type="term" value="C:sarcolemma"/>
    <property type="evidence" value="ECO:0007669"/>
    <property type="project" value="TreeGrafter"/>
</dbReference>
<keyword evidence="4 7" id="KW-1133">Transmembrane helix</keyword>
<keyword evidence="5 7" id="KW-0472">Membrane</keyword>
<evidence type="ECO:0000313" key="10">
    <source>
        <dbReference type="Proteomes" id="UP001347796"/>
    </source>
</evidence>
<dbReference type="GO" id="GO:0051146">
    <property type="term" value="P:striated muscle cell differentiation"/>
    <property type="evidence" value="ECO:0007669"/>
    <property type="project" value="TreeGrafter"/>
</dbReference>
<feature type="region of interest" description="Disordered" evidence="6">
    <location>
        <begin position="352"/>
        <end position="377"/>
    </location>
</feature>
<evidence type="ECO:0000256" key="7">
    <source>
        <dbReference type="SAM" id="Phobius"/>
    </source>
</evidence>
<evidence type="ECO:0000256" key="6">
    <source>
        <dbReference type="SAM" id="MobiDB-lite"/>
    </source>
</evidence>
<dbReference type="SUPFAM" id="SSF51206">
    <property type="entry name" value="cAMP-binding domain-like"/>
    <property type="match status" value="1"/>
</dbReference>
<dbReference type="AlphaFoldDB" id="A0AAN8J5N4"/>
<dbReference type="InterPro" id="IPR006916">
    <property type="entry name" value="POPDC1-3"/>
</dbReference>
<protein>
    <recommendedName>
        <fullName evidence="8">POPDC1-3 domain-containing protein</fullName>
    </recommendedName>
</protein>
<feature type="domain" description="POPDC1-3" evidence="8">
    <location>
        <begin position="50"/>
        <end position="274"/>
    </location>
</feature>
<sequence>MENAMENASFILYPKIFEENSTSYIVKIKYPDLNVWMEQVLGCFTWAPTNHILFQIGNSALGIGLLAPDTTYGLLTLHGLFTLGFLLLSIWSWVILCAPDFFSWNFAFMIMNAVQTLFHMYHIRPVKFCDELEDLYIANFEPLRVSRSSFKKLVCADYCTMMTLHEGESYCTQSITKTDKLGLLISGVMSVYCNRNFLHHIKAKQFIDSPEFESSVTGEEKFQVSIVAGSSCRYIFWPRQSLEYLLIKEPYLAYVMSVLLGRDITNKLYALNEKVVTPSGSRMDIRLPSVSNTIKSRHDIRKAVVGIPSESNMNELMSKVNSIDIDTDSDDSCNGNNVKAGLLNGHVTHSHQRSSLSTCGESPKSQNSINSGVHFEM</sequence>
<dbReference type="InterPro" id="IPR055272">
    <property type="entry name" value="POPDC1-3_dom"/>
</dbReference>
<evidence type="ECO:0000256" key="4">
    <source>
        <dbReference type="ARBA" id="ARBA00022989"/>
    </source>
</evidence>
<reference evidence="9 10" key="1">
    <citation type="submission" date="2024-01" db="EMBL/GenBank/DDBJ databases">
        <title>The genome of the rayed Mediterranean limpet Patella caerulea (Linnaeus, 1758).</title>
        <authorList>
            <person name="Anh-Thu Weber A."/>
            <person name="Halstead-Nussloch G."/>
        </authorList>
    </citation>
    <scope>NUCLEOTIDE SEQUENCE [LARGE SCALE GENOMIC DNA]</scope>
    <source>
        <strain evidence="9">AATW-2023a</strain>
        <tissue evidence="9">Whole specimen</tissue>
    </source>
</reference>
<evidence type="ECO:0000256" key="2">
    <source>
        <dbReference type="ARBA" id="ARBA00007146"/>
    </source>
</evidence>
<dbReference type="Pfam" id="PF04831">
    <property type="entry name" value="POPDC1-3"/>
    <property type="match status" value="1"/>
</dbReference>
<feature type="transmembrane region" description="Helical" evidence="7">
    <location>
        <begin position="101"/>
        <end position="118"/>
    </location>
</feature>
<dbReference type="GO" id="GO:0007507">
    <property type="term" value="P:heart development"/>
    <property type="evidence" value="ECO:0007669"/>
    <property type="project" value="TreeGrafter"/>
</dbReference>
<evidence type="ECO:0000256" key="3">
    <source>
        <dbReference type="ARBA" id="ARBA00022692"/>
    </source>
</evidence>
<organism evidence="9 10">
    <name type="scientific">Patella caerulea</name>
    <name type="common">Rayed Mediterranean limpet</name>
    <dbReference type="NCBI Taxonomy" id="87958"/>
    <lineage>
        <taxon>Eukaryota</taxon>
        <taxon>Metazoa</taxon>
        <taxon>Spiralia</taxon>
        <taxon>Lophotrochozoa</taxon>
        <taxon>Mollusca</taxon>
        <taxon>Gastropoda</taxon>
        <taxon>Patellogastropoda</taxon>
        <taxon>Patelloidea</taxon>
        <taxon>Patellidae</taxon>
        <taxon>Patella</taxon>
    </lineage>
</organism>
<name>A0AAN8J5N4_PATCE</name>
<dbReference type="GO" id="GO:0042391">
    <property type="term" value="P:regulation of membrane potential"/>
    <property type="evidence" value="ECO:0007669"/>
    <property type="project" value="TreeGrafter"/>
</dbReference>
<accession>A0AAN8J5N4</accession>
<dbReference type="GO" id="GO:0030552">
    <property type="term" value="F:cAMP binding"/>
    <property type="evidence" value="ECO:0007669"/>
    <property type="project" value="TreeGrafter"/>
</dbReference>
<evidence type="ECO:0000313" key="9">
    <source>
        <dbReference type="EMBL" id="KAK6170062.1"/>
    </source>
</evidence>
<evidence type="ECO:0000256" key="1">
    <source>
        <dbReference type="ARBA" id="ARBA00004141"/>
    </source>
</evidence>
<dbReference type="PANTHER" id="PTHR12101">
    <property type="entry name" value="POPEYE DOMAIN CONTAINING PROTEIN"/>
    <property type="match status" value="1"/>
</dbReference>
<feature type="transmembrane region" description="Helical" evidence="7">
    <location>
        <begin position="72"/>
        <end position="95"/>
    </location>
</feature>
<dbReference type="InterPro" id="IPR018490">
    <property type="entry name" value="cNMP-bd_dom_sf"/>
</dbReference>
<evidence type="ECO:0000259" key="8">
    <source>
        <dbReference type="Pfam" id="PF04831"/>
    </source>
</evidence>
<evidence type="ECO:0000256" key="5">
    <source>
        <dbReference type="ARBA" id="ARBA00023136"/>
    </source>
</evidence>
<proteinExistence type="inferred from homology"/>
<comment type="caution">
    <text evidence="9">The sequence shown here is derived from an EMBL/GenBank/DDBJ whole genome shotgun (WGS) entry which is preliminary data.</text>
</comment>
<gene>
    <name evidence="9" type="ORF">SNE40_018546</name>
</gene>
<dbReference type="EMBL" id="JAZGQO010000014">
    <property type="protein sequence ID" value="KAK6170062.1"/>
    <property type="molecule type" value="Genomic_DNA"/>
</dbReference>
<dbReference type="PANTHER" id="PTHR12101:SF30">
    <property type="entry name" value="POPEYE DOMAIN-CONTAINING PROTEIN 3-LIKE PROTEIN"/>
    <property type="match status" value="1"/>
</dbReference>
<keyword evidence="10" id="KW-1185">Reference proteome</keyword>